<feature type="compositionally biased region" description="Acidic residues" evidence="1">
    <location>
        <begin position="624"/>
        <end position="642"/>
    </location>
</feature>
<feature type="region of interest" description="Disordered" evidence="1">
    <location>
        <begin position="582"/>
        <end position="672"/>
    </location>
</feature>
<dbReference type="Proteomes" id="UP001642487">
    <property type="component" value="Chromosome 5"/>
</dbReference>
<reference evidence="3 4" key="1">
    <citation type="submission" date="2024-03" db="EMBL/GenBank/DDBJ databases">
        <authorList>
            <person name="Gkanogiannis A."/>
            <person name="Becerra Lopez-Lavalle L."/>
        </authorList>
    </citation>
    <scope>NUCLEOTIDE SEQUENCE [LARGE SCALE GENOMIC DNA]</scope>
</reference>
<feature type="compositionally biased region" description="Basic and acidic residues" evidence="1">
    <location>
        <begin position="80"/>
        <end position="91"/>
    </location>
</feature>
<feature type="region of interest" description="Disordered" evidence="1">
    <location>
        <begin position="781"/>
        <end position="915"/>
    </location>
</feature>
<accession>A0ABP0YNV0</accession>
<dbReference type="EMBL" id="OZ021739">
    <property type="protein sequence ID" value="CAK9322184.1"/>
    <property type="molecule type" value="Genomic_DNA"/>
</dbReference>
<dbReference type="PANTHER" id="PTHR34775">
    <property type="entry name" value="TRANSMEMBRANE PROTEIN"/>
    <property type="match status" value="1"/>
</dbReference>
<evidence type="ECO:0000313" key="4">
    <source>
        <dbReference type="Proteomes" id="UP001642487"/>
    </source>
</evidence>
<gene>
    <name evidence="3" type="ORF">CITCOLO1_LOCUS14314</name>
</gene>
<keyword evidence="2" id="KW-0472">Membrane</keyword>
<feature type="compositionally biased region" description="Acidic residues" evidence="1">
    <location>
        <begin position="799"/>
        <end position="811"/>
    </location>
</feature>
<feature type="compositionally biased region" description="Polar residues" evidence="1">
    <location>
        <begin position="860"/>
        <end position="883"/>
    </location>
</feature>
<organism evidence="3 4">
    <name type="scientific">Citrullus colocynthis</name>
    <name type="common">colocynth</name>
    <dbReference type="NCBI Taxonomy" id="252529"/>
    <lineage>
        <taxon>Eukaryota</taxon>
        <taxon>Viridiplantae</taxon>
        <taxon>Streptophyta</taxon>
        <taxon>Embryophyta</taxon>
        <taxon>Tracheophyta</taxon>
        <taxon>Spermatophyta</taxon>
        <taxon>Magnoliopsida</taxon>
        <taxon>eudicotyledons</taxon>
        <taxon>Gunneridae</taxon>
        <taxon>Pentapetalae</taxon>
        <taxon>rosids</taxon>
        <taxon>fabids</taxon>
        <taxon>Cucurbitales</taxon>
        <taxon>Cucurbitaceae</taxon>
        <taxon>Benincaseae</taxon>
        <taxon>Citrullus</taxon>
    </lineage>
</organism>
<feature type="compositionally biased region" description="Polar residues" evidence="1">
    <location>
        <begin position="817"/>
        <end position="826"/>
    </location>
</feature>
<feature type="transmembrane region" description="Helical" evidence="2">
    <location>
        <begin position="743"/>
        <end position="763"/>
    </location>
</feature>
<keyword evidence="2" id="KW-0812">Transmembrane</keyword>
<proteinExistence type="predicted"/>
<feature type="compositionally biased region" description="Low complexity" evidence="1">
    <location>
        <begin position="1"/>
        <end position="20"/>
    </location>
</feature>
<feature type="compositionally biased region" description="Basic residues" evidence="1">
    <location>
        <begin position="904"/>
        <end position="915"/>
    </location>
</feature>
<feature type="compositionally biased region" description="Basic residues" evidence="1">
    <location>
        <begin position="845"/>
        <end position="855"/>
    </location>
</feature>
<keyword evidence="2" id="KW-1133">Transmembrane helix</keyword>
<feature type="compositionally biased region" description="Basic and acidic residues" evidence="1">
    <location>
        <begin position="828"/>
        <end position="839"/>
    </location>
</feature>
<sequence>MALPSNRSSSPSMLSGRTSPNSRNSEISNPVRRSISGNPFSKPSIVANPRGLNPITPANSPSDDPRRNSVSRENLFTSRDIPEKENGKDQSPKPVRVRSPMLGKSSKHFMSPTISAASKIAVSPKKKILGDRNEPVRSSISFSGMKSSSLNPVNQSLEASKALESDANPQVPPVSNSKSSKTVRFGGFEVISDSYGDLKSTYQYNLNPEVVTMAVETHTKSEIALVSKSATVVAPSKSSNSDFEVISISNINLDSPPSKSNFIEEVDCVNLDPSFKISPVSSPIIAPLDADPSIPPYDPKTNYLSPRPQFLHYKPNRRINRYKLEGRLEEKLFSFANVSESEFMEETDSEDSPKESDEASSNGSQMEEEEEEGEINVSEQSPADVKKSSKLCFSKIFKISSLLLILFTVFLSICIVNVHDPNIFKRPSSLTMEDPSEIFEFAKTSFNVLVGKLEVWHGNSISFISDVVFNFRGGPPLIHYHNQSQFFNGDFDMNEQCLASSHQTVWEEENNLNVTEAMKDREINISEEPIEKECEEEEGEVRQEIGVVTVERESENEEQEQEQEDLEIETMNMREIIIENAERESQNEEELEEASFQETVANANEEENELKLEEVSFQETEANANEEENEEAFEESLQEIIEEASANSASDEPEEEYIQEKPEENFKVSSSSDFKFHDQIEQEAVITTGETEEEKNTEFQYQSPPVSPPCEHQSDFEVENGGKIVDLIGTETGISLDFTQNTAIIISAILLSLSLIISAWLIYARKSGSKLLSSSEAIAKEQEEEQPLVKEKKMNQSQVEEDEEDEEDDMGVEFCPSESSSFQYSSMREGETKAGKRWSEVQSHSHGRKKMRKNSRRESMGSSSLDEYSVSTSASPSYGSFTTYEKIPIKHGNGDEEIVTPVRRSSRIRKQHNNS</sequence>
<dbReference type="PANTHER" id="PTHR34775:SF4">
    <property type="entry name" value="TRANSMEMBRANE PROTEIN"/>
    <property type="match status" value="1"/>
</dbReference>
<evidence type="ECO:0000256" key="1">
    <source>
        <dbReference type="SAM" id="MobiDB-lite"/>
    </source>
</evidence>
<keyword evidence="4" id="KW-1185">Reference proteome</keyword>
<feature type="transmembrane region" description="Helical" evidence="2">
    <location>
        <begin position="396"/>
        <end position="418"/>
    </location>
</feature>
<feature type="region of interest" description="Disordered" evidence="1">
    <location>
        <begin position="341"/>
        <end position="381"/>
    </location>
</feature>
<name>A0ABP0YNV0_9ROSI</name>
<feature type="region of interest" description="Disordered" evidence="1">
    <location>
        <begin position="1"/>
        <end position="110"/>
    </location>
</feature>
<protein>
    <submittedName>
        <fullName evidence="3">Uncharacterized protein</fullName>
    </submittedName>
</protein>
<evidence type="ECO:0000256" key="2">
    <source>
        <dbReference type="SAM" id="Phobius"/>
    </source>
</evidence>
<evidence type="ECO:0000313" key="3">
    <source>
        <dbReference type="EMBL" id="CAK9322184.1"/>
    </source>
</evidence>